<dbReference type="InterPro" id="IPR008271">
    <property type="entry name" value="Ser/Thr_kinase_AS"/>
</dbReference>
<keyword evidence="2" id="KW-0067">ATP-binding</keyword>
<evidence type="ECO:0000313" key="4">
    <source>
        <dbReference type="EMBL" id="GJN35356.1"/>
    </source>
</evidence>
<dbReference type="PROSITE" id="PS00108">
    <property type="entry name" value="PROTEIN_KINASE_ST"/>
    <property type="match status" value="1"/>
</dbReference>
<dbReference type="PANTHER" id="PTHR47989:SF62">
    <property type="entry name" value="OS05G0423500 PROTEIN"/>
    <property type="match status" value="1"/>
</dbReference>
<dbReference type="InterPro" id="IPR001245">
    <property type="entry name" value="Ser-Thr/Tyr_kinase_cat_dom"/>
</dbReference>
<keyword evidence="5" id="KW-1185">Reference proteome</keyword>
<proteinExistence type="predicted"/>
<evidence type="ECO:0000313" key="5">
    <source>
        <dbReference type="Proteomes" id="UP001054889"/>
    </source>
</evidence>
<evidence type="ECO:0000256" key="2">
    <source>
        <dbReference type="ARBA" id="ARBA00022840"/>
    </source>
</evidence>
<dbReference type="Pfam" id="PF07714">
    <property type="entry name" value="PK_Tyr_Ser-Thr"/>
    <property type="match status" value="1"/>
</dbReference>
<dbReference type="PROSITE" id="PS50011">
    <property type="entry name" value="PROTEIN_KINASE_DOM"/>
    <property type="match status" value="1"/>
</dbReference>
<dbReference type="Gene3D" id="1.10.510.10">
    <property type="entry name" value="Transferase(Phosphotransferase) domain 1"/>
    <property type="match status" value="1"/>
</dbReference>
<sequence>MHVLVQVQLVGFTTSTQEQTERNVLLMIGEAVHQWVKVLWHLEYALQLHDAYKRNMDNESFGSDIPVLSSSPDTYPIGYSLIPVPGACRAGRTSLQTPIAARGLHYLHTGADRGIIHRDVKTTNILLDDYFVAKIADFGLSKTRPTLDQTHVSTVVKGSFGCFGYLDPEYFRMQQLTQKSDVYSFGVVLFEVACARPVIDPTLPKDQINLAEWAMRWQRQRSLESIMDPRLDGDFFSGILEQKFGEMQRNVLLMMGEAGHQWVRSCGILSMRCSSMMLKSAMWTVNHLEAVNWGLLIYPLASYQRGRRGA</sequence>
<dbReference type="SUPFAM" id="SSF56112">
    <property type="entry name" value="Protein kinase-like (PK-like)"/>
    <property type="match status" value="1"/>
</dbReference>
<dbReference type="Proteomes" id="UP001054889">
    <property type="component" value="Unassembled WGS sequence"/>
</dbReference>
<evidence type="ECO:0000256" key="1">
    <source>
        <dbReference type="ARBA" id="ARBA00022741"/>
    </source>
</evidence>
<dbReference type="AlphaFoldDB" id="A0AAV5FM53"/>
<comment type="caution">
    <text evidence="4">The sequence shown here is derived from an EMBL/GenBank/DDBJ whole genome shotgun (WGS) entry which is preliminary data.</text>
</comment>
<keyword evidence="1" id="KW-0547">Nucleotide-binding</keyword>
<dbReference type="EMBL" id="BQKI01000088">
    <property type="protein sequence ID" value="GJN35356.1"/>
    <property type="molecule type" value="Genomic_DNA"/>
</dbReference>
<feature type="domain" description="Protein kinase" evidence="3">
    <location>
        <begin position="1"/>
        <end position="263"/>
    </location>
</feature>
<dbReference type="PANTHER" id="PTHR47989">
    <property type="entry name" value="OS01G0750732 PROTEIN"/>
    <property type="match status" value="1"/>
</dbReference>
<dbReference type="GO" id="GO:0004672">
    <property type="term" value="F:protein kinase activity"/>
    <property type="evidence" value="ECO:0007669"/>
    <property type="project" value="InterPro"/>
</dbReference>
<reference evidence="4" key="1">
    <citation type="journal article" date="2018" name="DNA Res.">
        <title>Multiple hybrid de novo genome assembly of finger millet, an orphan allotetraploid crop.</title>
        <authorList>
            <person name="Hatakeyama M."/>
            <person name="Aluri S."/>
            <person name="Balachadran M.T."/>
            <person name="Sivarajan S.R."/>
            <person name="Patrignani A."/>
            <person name="Gruter S."/>
            <person name="Poveda L."/>
            <person name="Shimizu-Inatsugi R."/>
            <person name="Baeten J."/>
            <person name="Francoijs K.J."/>
            <person name="Nataraja K.N."/>
            <person name="Reddy Y.A.N."/>
            <person name="Phadnis S."/>
            <person name="Ravikumar R.L."/>
            <person name="Schlapbach R."/>
            <person name="Sreeman S.M."/>
            <person name="Shimizu K.K."/>
        </authorList>
    </citation>
    <scope>NUCLEOTIDE SEQUENCE</scope>
</reference>
<accession>A0AAV5FM53</accession>
<dbReference type="SMART" id="SM00220">
    <property type="entry name" value="S_TKc"/>
    <property type="match status" value="1"/>
</dbReference>
<name>A0AAV5FM53_ELECO</name>
<protein>
    <recommendedName>
        <fullName evidence="3">Protein kinase domain-containing protein</fullName>
    </recommendedName>
</protein>
<gene>
    <name evidence="4" type="primary">gb24116</name>
    <name evidence="4" type="ORF">PR202_gb24116</name>
</gene>
<organism evidence="4 5">
    <name type="scientific">Eleusine coracana subsp. coracana</name>
    <dbReference type="NCBI Taxonomy" id="191504"/>
    <lineage>
        <taxon>Eukaryota</taxon>
        <taxon>Viridiplantae</taxon>
        <taxon>Streptophyta</taxon>
        <taxon>Embryophyta</taxon>
        <taxon>Tracheophyta</taxon>
        <taxon>Spermatophyta</taxon>
        <taxon>Magnoliopsida</taxon>
        <taxon>Liliopsida</taxon>
        <taxon>Poales</taxon>
        <taxon>Poaceae</taxon>
        <taxon>PACMAD clade</taxon>
        <taxon>Chloridoideae</taxon>
        <taxon>Cynodonteae</taxon>
        <taxon>Eleusininae</taxon>
        <taxon>Eleusine</taxon>
    </lineage>
</organism>
<dbReference type="GO" id="GO:0005524">
    <property type="term" value="F:ATP binding"/>
    <property type="evidence" value="ECO:0007669"/>
    <property type="project" value="UniProtKB-KW"/>
</dbReference>
<reference evidence="4" key="2">
    <citation type="submission" date="2021-12" db="EMBL/GenBank/DDBJ databases">
        <title>Resequencing data analysis of finger millet.</title>
        <authorList>
            <person name="Hatakeyama M."/>
            <person name="Aluri S."/>
            <person name="Balachadran M.T."/>
            <person name="Sivarajan S.R."/>
            <person name="Poveda L."/>
            <person name="Shimizu-Inatsugi R."/>
            <person name="Schlapbach R."/>
            <person name="Sreeman S.M."/>
            <person name="Shimizu K.K."/>
        </authorList>
    </citation>
    <scope>NUCLEOTIDE SEQUENCE</scope>
</reference>
<evidence type="ECO:0000259" key="3">
    <source>
        <dbReference type="PROSITE" id="PS50011"/>
    </source>
</evidence>
<dbReference type="InterPro" id="IPR011009">
    <property type="entry name" value="Kinase-like_dom_sf"/>
</dbReference>
<dbReference type="InterPro" id="IPR000719">
    <property type="entry name" value="Prot_kinase_dom"/>
</dbReference>